<reference evidence="2" key="2">
    <citation type="submission" date="2019-10" db="EMBL/GenBank/DDBJ databases">
        <title>Conservation and host-specific expression of non-tandemly repeated heterogenous ribosome RNA gene in arbuscular mycorrhizal fungi.</title>
        <authorList>
            <person name="Maeda T."/>
            <person name="Kobayashi Y."/>
            <person name="Nakagawa T."/>
            <person name="Ezawa T."/>
            <person name="Yamaguchi K."/>
            <person name="Bino T."/>
            <person name="Nishimoto Y."/>
            <person name="Shigenobu S."/>
            <person name="Kawaguchi M."/>
        </authorList>
    </citation>
    <scope>NUCLEOTIDE SEQUENCE</scope>
    <source>
        <strain evidence="2">HR1</strain>
    </source>
</reference>
<name>A0A2Z6REA9_9GLOM</name>
<dbReference type="Proteomes" id="UP000615446">
    <property type="component" value="Unassembled WGS sequence"/>
</dbReference>
<evidence type="ECO:0000313" key="2">
    <source>
        <dbReference type="EMBL" id="GES89107.1"/>
    </source>
</evidence>
<sequence length="96" mass="11323">MTENKTPKFSQKYLVGKTKTELAKGPVFSHERNYINKKNVDIYRLLENHIRRSPELGPHQPPINFQACKRNKDLMSVNQDWIRVKVANFMVGFFMN</sequence>
<protein>
    <submittedName>
        <fullName evidence="1">Uncharacterized protein</fullName>
    </submittedName>
</protein>
<dbReference type="EMBL" id="BEXD01000891">
    <property type="protein sequence ID" value="GBB90916.1"/>
    <property type="molecule type" value="Genomic_DNA"/>
</dbReference>
<organism evidence="1 3">
    <name type="scientific">Rhizophagus clarus</name>
    <dbReference type="NCBI Taxonomy" id="94130"/>
    <lineage>
        <taxon>Eukaryota</taxon>
        <taxon>Fungi</taxon>
        <taxon>Fungi incertae sedis</taxon>
        <taxon>Mucoromycota</taxon>
        <taxon>Glomeromycotina</taxon>
        <taxon>Glomeromycetes</taxon>
        <taxon>Glomerales</taxon>
        <taxon>Glomeraceae</taxon>
        <taxon>Rhizophagus</taxon>
    </lineage>
</organism>
<keyword evidence="3" id="KW-1185">Reference proteome</keyword>
<dbReference type="AlphaFoldDB" id="A0A2Z6REA9"/>
<dbReference type="EMBL" id="BLAL01000183">
    <property type="protein sequence ID" value="GES89107.1"/>
    <property type="molecule type" value="Genomic_DNA"/>
</dbReference>
<comment type="caution">
    <text evidence="1">The sequence shown here is derived from an EMBL/GenBank/DDBJ whole genome shotgun (WGS) entry which is preliminary data.</text>
</comment>
<dbReference type="Proteomes" id="UP000247702">
    <property type="component" value="Unassembled WGS sequence"/>
</dbReference>
<reference evidence="1 3" key="1">
    <citation type="submission" date="2017-11" db="EMBL/GenBank/DDBJ databases">
        <title>The genome of Rhizophagus clarus HR1 reveals common genetic basis of auxotrophy among arbuscular mycorrhizal fungi.</title>
        <authorList>
            <person name="Kobayashi Y."/>
        </authorList>
    </citation>
    <scope>NUCLEOTIDE SEQUENCE [LARGE SCALE GENOMIC DNA]</scope>
    <source>
        <strain evidence="1 3">HR1</strain>
    </source>
</reference>
<accession>A0A2Z6REA9</accession>
<gene>
    <name evidence="2" type="ORF">RCL2_001602000</name>
    <name evidence="1" type="ORF">RclHR1_01800001</name>
</gene>
<evidence type="ECO:0000313" key="1">
    <source>
        <dbReference type="EMBL" id="GBB90916.1"/>
    </source>
</evidence>
<evidence type="ECO:0000313" key="3">
    <source>
        <dbReference type="Proteomes" id="UP000247702"/>
    </source>
</evidence>
<proteinExistence type="predicted"/>